<reference evidence="4" key="1">
    <citation type="submission" date="2021-06" db="EMBL/GenBank/DDBJ databases">
        <authorList>
            <person name="Kallberg Y."/>
            <person name="Tangrot J."/>
            <person name="Rosling A."/>
        </authorList>
    </citation>
    <scope>NUCLEOTIDE SEQUENCE</scope>
    <source>
        <strain evidence="4">87-6 pot B 2015</strain>
    </source>
</reference>
<dbReference type="InterPro" id="IPR016197">
    <property type="entry name" value="Chromo-like_dom_sf"/>
</dbReference>
<dbReference type="AlphaFoldDB" id="A0A9N8VGK0"/>
<name>A0A9N8VGK0_FUNMO</name>
<dbReference type="GO" id="GO:0000792">
    <property type="term" value="C:heterochromatin"/>
    <property type="evidence" value="ECO:0007669"/>
    <property type="project" value="UniProtKB-ARBA"/>
</dbReference>
<evidence type="ECO:0000313" key="4">
    <source>
        <dbReference type="EMBL" id="CAG8449522.1"/>
    </source>
</evidence>
<evidence type="ECO:0000256" key="2">
    <source>
        <dbReference type="ARBA" id="ARBA00023242"/>
    </source>
</evidence>
<dbReference type="SUPFAM" id="SSF54160">
    <property type="entry name" value="Chromo domain-like"/>
    <property type="match status" value="2"/>
</dbReference>
<sequence>MNEDIGIETELSDDEFYVEKILDHTWTREGDPLFLLKWRGFPEEENSWVEKDNICAVNLIEEYWKDIGGKPDPPINKNAIKCSKSSDSEPVYDNEYTKESTNENLYAKPMINNKDAFPFIIPMITDPTIYQPNWEEFVDNILAVEYSSNFIYIRIKWITGHTTKHPSVEANYKCPIKILQFYESHIDFMRIE</sequence>
<dbReference type="Pfam" id="PF01393">
    <property type="entry name" value="Chromo_shadow"/>
    <property type="match status" value="1"/>
</dbReference>
<dbReference type="EMBL" id="CAJVPP010000162">
    <property type="protein sequence ID" value="CAG8449522.1"/>
    <property type="molecule type" value="Genomic_DNA"/>
</dbReference>
<accession>A0A9N8VGK0</accession>
<feature type="domain" description="Chromo" evidence="3">
    <location>
        <begin position="16"/>
        <end position="75"/>
    </location>
</feature>
<protein>
    <submittedName>
        <fullName evidence="4">14766_t:CDS:1</fullName>
    </submittedName>
</protein>
<comment type="caution">
    <text evidence="4">The sequence shown here is derived from an EMBL/GenBank/DDBJ whole genome shotgun (WGS) entry which is preliminary data.</text>
</comment>
<dbReference type="GO" id="GO:0005634">
    <property type="term" value="C:nucleus"/>
    <property type="evidence" value="ECO:0007669"/>
    <property type="project" value="UniProtKB-SubCell"/>
</dbReference>
<dbReference type="PROSITE" id="PS50013">
    <property type="entry name" value="CHROMO_2"/>
    <property type="match status" value="1"/>
</dbReference>
<dbReference type="SMART" id="SM00300">
    <property type="entry name" value="ChSh"/>
    <property type="match status" value="1"/>
</dbReference>
<dbReference type="PANTHER" id="PTHR22812">
    <property type="entry name" value="CHROMOBOX PROTEIN"/>
    <property type="match status" value="1"/>
</dbReference>
<evidence type="ECO:0000256" key="1">
    <source>
        <dbReference type="ARBA" id="ARBA00004123"/>
    </source>
</evidence>
<comment type="subcellular location">
    <subcellularLocation>
        <location evidence="1">Nucleus</location>
    </subcellularLocation>
</comment>
<keyword evidence="2" id="KW-0539">Nucleus</keyword>
<evidence type="ECO:0000259" key="3">
    <source>
        <dbReference type="PROSITE" id="PS50013"/>
    </source>
</evidence>
<keyword evidence="5" id="KW-1185">Reference proteome</keyword>
<dbReference type="InterPro" id="IPR023779">
    <property type="entry name" value="Chromodomain_CS"/>
</dbReference>
<gene>
    <name evidence="4" type="ORF">FMOSSE_LOCUS1413</name>
</gene>
<dbReference type="SMART" id="SM00298">
    <property type="entry name" value="CHROMO"/>
    <property type="match status" value="1"/>
</dbReference>
<evidence type="ECO:0000313" key="5">
    <source>
        <dbReference type="Proteomes" id="UP000789375"/>
    </source>
</evidence>
<dbReference type="InterPro" id="IPR008251">
    <property type="entry name" value="Chromo_shadow_dom"/>
</dbReference>
<dbReference type="Gene3D" id="2.40.50.40">
    <property type="match status" value="2"/>
</dbReference>
<dbReference type="InterPro" id="IPR000953">
    <property type="entry name" value="Chromo/chromo_shadow_dom"/>
</dbReference>
<dbReference type="Pfam" id="PF00385">
    <property type="entry name" value="Chromo"/>
    <property type="match status" value="1"/>
</dbReference>
<organism evidence="4 5">
    <name type="scientific">Funneliformis mosseae</name>
    <name type="common">Endomycorrhizal fungus</name>
    <name type="synonym">Glomus mosseae</name>
    <dbReference type="NCBI Taxonomy" id="27381"/>
    <lineage>
        <taxon>Eukaryota</taxon>
        <taxon>Fungi</taxon>
        <taxon>Fungi incertae sedis</taxon>
        <taxon>Mucoromycota</taxon>
        <taxon>Glomeromycotina</taxon>
        <taxon>Glomeromycetes</taxon>
        <taxon>Glomerales</taxon>
        <taxon>Glomeraceae</taxon>
        <taxon>Funneliformis</taxon>
    </lineage>
</organism>
<dbReference type="InterPro" id="IPR023780">
    <property type="entry name" value="Chromo_domain"/>
</dbReference>
<dbReference type="PROSITE" id="PS00598">
    <property type="entry name" value="CHROMO_1"/>
    <property type="match status" value="1"/>
</dbReference>
<dbReference type="InterPro" id="IPR051219">
    <property type="entry name" value="Heterochromatin_chromo-domain"/>
</dbReference>
<proteinExistence type="predicted"/>
<dbReference type="Proteomes" id="UP000789375">
    <property type="component" value="Unassembled WGS sequence"/>
</dbReference>